<organism evidence="1 2">
    <name type="scientific">Rhabditophanes sp. KR3021</name>
    <dbReference type="NCBI Taxonomy" id="114890"/>
    <lineage>
        <taxon>Eukaryota</taxon>
        <taxon>Metazoa</taxon>
        <taxon>Ecdysozoa</taxon>
        <taxon>Nematoda</taxon>
        <taxon>Chromadorea</taxon>
        <taxon>Rhabditida</taxon>
        <taxon>Tylenchina</taxon>
        <taxon>Panagrolaimomorpha</taxon>
        <taxon>Strongyloidoidea</taxon>
        <taxon>Alloionematidae</taxon>
        <taxon>Rhabditophanes</taxon>
    </lineage>
</organism>
<evidence type="ECO:0000313" key="1">
    <source>
        <dbReference type="Proteomes" id="UP000095286"/>
    </source>
</evidence>
<dbReference type="Proteomes" id="UP000095286">
    <property type="component" value="Unplaced"/>
</dbReference>
<name>A0AC35U4Z1_9BILA</name>
<accession>A0AC35U4Z1</accession>
<sequence>MYFAGTLFTTIGYGDIACETTWGRIITVIYAFLGIPLMLLTLSDLGKFLYVSINETLDWLRDKMYFLHRTKKKKSQITMLDVMSQHDLPIILEEGLANQDLASNNELPLRMSVSSQGEEDKYDSGYNKHNEKVEIFIESPSHASNTLKPTLNNSYSVDTAITIDEAVPEKIGEDEMFECEDDLDFDKPPPRMHVLVALFCTFGWIFFCAAIFILFEEWTYGESLYFFIISFLTIGLGDLSVKRRDMMNLCFIFVIIGLSLVSMCISVIQGAIEDLYKRLIMKLLLDYTAKMAQGGDYKNASMGLMQAWGSNKAAKYLMPLISAEKRKTVMATIQEEARESGIEMPAILNDIDEKSGMPKIFTIQNEEPEICEMLFENLCRENDPQRTETMSRSMMIPILSFEVHCQTDPKDLSDTDMQTEAKDLSDSDVQTDTTDVSETEVQTDTTDISETEVQTNILVLEESTMQTDEEIKDLADEFTQYDSVETFDEDIQTDRQELFDNETMTTIIEYEENGLQTESVSLSEKEIQTLTPTLHVNEVQTEPTPTEENGVQTLDRETNDLEMQTEPPDMTKFLKKICKPRRKIKRRKTFSFLQRKASLPLITPEEPTIIEATPSESTESDEDVKDESSAEKLNWDPIDGMHAEKQRPVKDLLKMFNKSAKNTANQSLSRRKSK</sequence>
<reference evidence="2" key="1">
    <citation type="submission" date="2016-11" db="UniProtKB">
        <authorList>
            <consortium name="WormBaseParasite"/>
        </authorList>
    </citation>
    <scope>IDENTIFICATION</scope>
    <source>
        <strain evidence="2">KR3021</strain>
    </source>
</reference>
<proteinExistence type="predicted"/>
<evidence type="ECO:0000313" key="2">
    <source>
        <dbReference type="WBParaSite" id="RSKR_0000739800.1"/>
    </source>
</evidence>
<protein>
    <submittedName>
        <fullName evidence="2">Ion_trans_2 domain-containing protein</fullName>
    </submittedName>
</protein>
<dbReference type="WBParaSite" id="RSKR_0000739800.1">
    <property type="protein sequence ID" value="RSKR_0000739800.1"/>
    <property type="gene ID" value="RSKR_0000739800"/>
</dbReference>